<evidence type="ECO:0000256" key="2">
    <source>
        <dbReference type="ARBA" id="ARBA00022630"/>
    </source>
</evidence>
<comment type="cofactor">
    <cofactor evidence="1">
        <name>FMN</name>
        <dbReference type="ChEBI" id="CHEBI:58210"/>
    </cofactor>
</comment>
<dbReference type="RefSeq" id="WP_245884747.1">
    <property type="nucleotide sequence ID" value="NZ_PVTL01000005.1"/>
</dbReference>
<sequence length="224" mass="24158">MKTNLSAAVTHDVIDPAILNFGTPVVLLSTVAGDGTPNLAPMSSVFWLGKTAILGMGGRSQTARNLLATGECVLNLPSVDQVDAVDRLALTTGRADVAASKRSVGYRHESDKFGWAGLTPVPAVSGRAPRIAECPVNLEGRLVAHHKLAPADLAPAMLDDPATYLFEVAIEREHVLPSVRQPGTTNRVDPDRWRPLVMSFQKFYGLGAQVHPSRLATIDEEWYR</sequence>
<dbReference type="SUPFAM" id="SSF50475">
    <property type="entry name" value="FMN-binding split barrel"/>
    <property type="match status" value="1"/>
</dbReference>
<keyword evidence="6" id="KW-1185">Reference proteome</keyword>
<name>A0A2T0VCG9_9MICO</name>
<dbReference type="InterPro" id="IPR052174">
    <property type="entry name" value="Flavoredoxin"/>
</dbReference>
<dbReference type="PANTHER" id="PTHR43567">
    <property type="entry name" value="FLAVOREDOXIN-RELATED-RELATED"/>
    <property type="match status" value="1"/>
</dbReference>
<evidence type="ECO:0000313" key="5">
    <source>
        <dbReference type="EMBL" id="PRY67879.1"/>
    </source>
</evidence>
<feature type="domain" description="Flavin reductase like" evidence="4">
    <location>
        <begin position="20"/>
        <end position="148"/>
    </location>
</feature>
<evidence type="ECO:0000256" key="1">
    <source>
        <dbReference type="ARBA" id="ARBA00001917"/>
    </source>
</evidence>
<accession>A0A2T0VCG9</accession>
<dbReference type="Proteomes" id="UP000237983">
    <property type="component" value="Unassembled WGS sequence"/>
</dbReference>
<dbReference type="GO" id="GO:0016646">
    <property type="term" value="F:oxidoreductase activity, acting on the CH-NH group of donors, NAD or NADP as acceptor"/>
    <property type="evidence" value="ECO:0007669"/>
    <property type="project" value="UniProtKB-ARBA"/>
</dbReference>
<comment type="caution">
    <text evidence="5">The sequence shown here is derived from an EMBL/GenBank/DDBJ whole genome shotgun (WGS) entry which is preliminary data.</text>
</comment>
<dbReference type="Pfam" id="PF01613">
    <property type="entry name" value="Flavin_Reduct"/>
    <property type="match status" value="1"/>
</dbReference>
<reference evidence="5 6" key="1">
    <citation type="submission" date="2018-03" db="EMBL/GenBank/DDBJ databases">
        <title>Genomic Encyclopedia of Type Strains, Phase III (KMG-III): the genomes of soil and plant-associated and newly described type strains.</title>
        <authorList>
            <person name="Whitman W."/>
        </authorList>
    </citation>
    <scope>NUCLEOTIDE SEQUENCE [LARGE SCALE GENOMIC DNA]</scope>
    <source>
        <strain evidence="5 6">CGMCC 1.12484</strain>
    </source>
</reference>
<dbReference type="InterPro" id="IPR002563">
    <property type="entry name" value="Flavin_Rdtase-like_dom"/>
</dbReference>
<protein>
    <submittedName>
        <fullName evidence="5">Flavin reductase (DIM6/NTAB) family NADH-FMN oxidoreductase RutF</fullName>
    </submittedName>
</protein>
<gene>
    <name evidence="5" type="ORF">B0I08_10540</name>
</gene>
<evidence type="ECO:0000259" key="4">
    <source>
        <dbReference type="Pfam" id="PF01613"/>
    </source>
</evidence>
<evidence type="ECO:0000313" key="6">
    <source>
        <dbReference type="Proteomes" id="UP000237983"/>
    </source>
</evidence>
<dbReference type="GO" id="GO:0010181">
    <property type="term" value="F:FMN binding"/>
    <property type="evidence" value="ECO:0007669"/>
    <property type="project" value="InterPro"/>
</dbReference>
<dbReference type="PANTHER" id="PTHR43567:SF1">
    <property type="entry name" value="FLAVOREDOXIN"/>
    <property type="match status" value="1"/>
</dbReference>
<comment type="similarity">
    <text evidence="3">Belongs to the flavoredoxin family.</text>
</comment>
<dbReference type="AlphaFoldDB" id="A0A2T0VCG9"/>
<dbReference type="EMBL" id="PVTL01000005">
    <property type="protein sequence ID" value="PRY67879.1"/>
    <property type="molecule type" value="Genomic_DNA"/>
</dbReference>
<keyword evidence="2" id="KW-0285">Flavoprotein</keyword>
<evidence type="ECO:0000256" key="3">
    <source>
        <dbReference type="ARBA" id="ARBA00038054"/>
    </source>
</evidence>
<proteinExistence type="inferred from homology"/>
<organism evidence="5 6">
    <name type="scientific">Glaciihabitans tibetensis</name>
    <dbReference type="NCBI Taxonomy" id="1266600"/>
    <lineage>
        <taxon>Bacteria</taxon>
        <taxon>Bacillati</taxon>
        <taxon>Actinomycetota</taxon>
        <taxon>Actinomycetes</taxon>
        <taxon>Micrococcales</taxon>
        <taxon>Microbacteriaceae</taxon>
        <taxon>Glaciihabitans</taxon>
    </lineage>
</organism>
<dbReference type="InterPro" id="IPR012349">
    <property type="entry name" value="Split_barrel_FMN-bd"/>
</dbReference>
<dbReference type="Gene3D" id="2.30.110.10">
    <property type="entry name" value="Electron Transport, Fmn-binding Protein, Chain A"/>
    <property type="match status" value="1"/>
</dbReference>